<dbReference type="PANTHER" id="PTHR48152:SF3">
    <property type="entry name" value="DUF946 FAMILY PROTEIN (DUF946)"/>
    <property type="match status" value="1"/>
</dbReference>
<feature type="chain" id="PRO_5042226167" evidence="1">
    <location>
        <begin position="26"/>
        <end position="576"/>
    </location>
</feature>
<dbReference type="Proteomes" id="UP001237642">
    <property type="component" value="Unassembled WGS sequence"/>
</dbReference>
<gene>
    <name evidence="2" type="ORF">POM88_030028</name>
</gene>
<name>A0AAD8HV80_9APIA</name>
<dbReference type="InterPro" id="IPR009291">
    <property type="entry name" value="Vps62"/>
</dbReference>
<dbReference type="Pfam" id="PF06101">
    <property type="entry name" value="Vps62"/>
    <property type="match status" value="1"/>
</dbReference>
<keyword evidence="1" id="KW-0732">Signal</keyword>
<comment type="caution">
    <text evidence="2">The sequence shown here is derived from an EMBL/GenBank/DDBJ whole genome shotgun (WGS) entry which is preliminary data.</text>
</comment>
<organism evidence="2 3">
    <name type="scientific">Heracleum sosnowskyi</name>
    <dbReference type="NCBI Taxonomy" id="360622"/>
    <lineage>
        <taxon>Eukaryota</taxon>
        <taxon>Viridiplantae</taxon>
        <taxon>Streptophyta</taxon>
        <taxon>Embryophyta</taxon>
        <taxon>Tracheophyta</taxon>
        <taxon>Spermatophyta</taxon>
        <taxon>Magnoliopsida</taxon>
        <taxon>eudicotyledons</taxon>
        <taxon>Gunneridae</taxon>
        <taxon>Pentapetalae</taxon>
        <taxon>asterids</taxon>
        <taxon>campanulids</taxon>
        <taxon>Apiales</taxon>
        <taxon>Apiaceae</taxon>
        <taxon>Apioideae</taxon>
        <taxon>apioid superclade</taxon>
        <taxon>Tordylieae</taxon>
        <taxon>Tordyliinae</taxon>
        <taxon>Heracleum</taxon>
    </lineage>
</organism>
<feature type="signal peptide" evidence="1">
    <location>
        <begin position="1"/>
        <end position="25"/>
    </location>
</feature>
<reference evidence="2" key="1">
    <citation type="submission" date="2023-02" db="EMBL/GenBank/DDBJ databases">
        <title>Genome of toxic invasive species Heracleum sosnowskyi carries increased number of genes despite the absence of recent whole-genome duplications.</title>
        <authorList>
            <person name="Schelkunov M."/>
            <person name="Shtratnikova V."/>
            <person name="Makarenko M."/>
            <person name="Klepikova A."/>
            <person name="Omelchenko D."/>
            <person name="Novikova G."/>
            <person name="Obukhova E."/>
            <person name="Bogdanov V."/>
            <person name="Penin A."/>
            <person name="Logacheva M."/>
        </authorList>
    </citation>
    <scope>NUCLEOTIDE SEQUENCE</scope>
    <source>
        <strain evidence="2">Hsosn_3</strain>
        <tissue evidence="2">Leaf</tissue>
    </source>
</reference>
<evidence type="ECO:0000256" key="1">
    <source>
        <dbReference type="SAM" id="SignalP"/>
    </source>
</evidence>
<reference evidence="2" key="2">
    <citation type="submission" date="2023-05" db="EMBL/GenBank/DDBJ databases">
        <authorList>
            <person name="Schelkunov M.I."/>
        </authorList>
    </citation>
    <scope>NUCLEOTIDE SEQUENCE</scope>
    <source>
        <strain evidence="2">Hsosn_3</strain>
        <tissue evidence="2">Leaf</tissue>
    </source>
</reference>
<evidence type="ECO:0000313" key="3">
    <source>
        <dbReference type="Proteomes" id="UP001237642"/>
    </source>
</evidence>
<protein>
    <submittedName>
        <fullName evidence="2">DUF946 domain-containing protein</fullName>
    </submittedName>
</protein>
<dbReference type="EMBL" id="JAUIZM010000007">
    <property type="protein sequence ID" value="KAK1373835.1"/>
    <property type="molecule type" value="Genomic_DNA"/>
</dbReference>
<keyword evidence="3" id="KW-1185">Reference proteome</keyword>
<proteinExistence type="predicted"/>
<dbReference type="PANTHER" id="PTHR48152">
    <property type="entry name" value="F1C9.34 PROTEIN"/>
    <property type="match status" value="1"/>
</dbReference>
<dbReference type="AlphaFoldDB" id="A0AAD8HV80"/>
<sequence>MMESQKVHSCFIIFIILISFKGSASWNPLDIFKKTKTKQPLPVESVFKLPSPLPTWPSGEGFANGTIDLGGLLVSQVSSFNKIWATLEGGPDNLGATFYEPSSTPEGFSMLGSYSQPNNQPLFGWVLIGKDVTNNASQGALAMPTNYTLVWSSESHNIKQDGVGYIWLPTPPQGYMPIGHVVTNSSEKPPLDMTRCVRSDFTAMIEIDSWIWGSDSGLNVYTSRPASRGSMDLSVSTGTFVVQADGVASSLSCLKNVGNNLSAMPNLIQIQELFSAYSPLLYFHPDEQFYPSSVSWFFQNGALLYTKGNESNPVPINPTGSNLPLNGTNDGAYWLDLPINETIRDSLKKGNLQNVEAYLHVKPMLGATFTDMVVWIFYPFNGAAKAKLEVFHNIHLGKIGEHVGDWEHVTLRISNFDGELKKVYFSQHNNGTWVSASSLEFENSSKPVVYVSLHGHAAFPHTGLVLEGGTDEVGIRNDMAKGDTVMDSGAAYSVVNAEYLGSSEVVEPLWLNYAGHWGPNVTYDIDKELTGVMEVLPGKLKSEFKKILSDVPPEVLGEEGPVGPKMKDNWNGNERV</sequence>
<evidence type="ECO:0000313" key="2">
    <source>
        <dbReference type="EMBL" id="KAK1373835.1"/>
    </source>
</evidence>
<accession>A0AAD8HV80</accession>